<evidence type="ECO:0000313" key="16">
    <source>
        <dbReference type="Proteomes" id="UP001075354"/>
    </source>
</evidence>
<dbReference type="PANTHER" id="PTHR47238:SF2">
    <property type="entry name" value="DUAL SPECIFICITY MITOGEN-ACTIVATED PROTEIN KINASE KINASE HEMIPTEROUS"/>
    <property type="match status" value="1"/>
</dbReference>
<evidence type="ECO:0000256" key="10">
    <source>
        <dbReference type="ARBA" id="ARBA00049014"/>
    </source>
</evidence>
<organism evidence="15 16">
    <name type="scientific">Megalurothrips usitatus</name>
    <name type="common">bean blossom thrips</name>
    <dbReference type="NCBI Taxonomy" id="439358"/>
    <lineage>
        <taxon>Eukaryota</taxon>
        <taxon>Metazoa</taxon>
        <taxon>Ecdysozoa</taxon>
        <taxon>Arthropoda</taxon>
        <taxon>Hexapoda</taxon>
        <taxon>Insecta</taxon>
        <taxon>Pterygota</taxon>
        <taxon>Neoptera</taxon>
        <taxon>Paraneoptera</taxon>
        <taxon>Thysanoptera</taxon>
        <taxon>Terebrantia</taxon>
        <taxon>Thripoidea</taxon>
        <taxon>Thripidae</taxon>
        <taxon>Megalurothrips</taxon>
    </lineage>
</organism>
<dbReference type="Pfam" id="PF00069">
    <property type="entry name" value="Pkinase"/>
    <property type="match status" value="1"/>
</dbReference>
<dbReference type="PROSITE" id="PS00108">
    <property type="entry name" value="PROTEIN_KINASE_ST"/>
    <property type="match status" value="1"/>
</dbReference>
<evidence type="ECO:0000256" key="4">
    <source>
        <dbReference type="ARBA" id="ARBA00022741"/>
    </source>
</evidence>
<dbReference type="EC" id="2.7.12.2" evidence="9"/>
<evidence type="ECO:0000256" key="3">
    <source>
        <dbReference type="ARBA" id="ARBA00022679"/>
    </source>
</evidence>
<feature type="compositionally biased region" description="Low complexity" evidence="13">
    <location>
        <begin position="56"/>
        <end position="65"/>
    </location>
</feature>
<evidence type="ECO:0000259" key="14">
    <source>
        <dbReference type="PROSITE" id="PS50011"/>
    </source>
</evidence>
<dbReference type="GO" id="GO:0004674">
    <property type="term" value="F:protein serine/threonine kinase activity"/>
    <property type="evidence" value="ECO:0007669"/>
    <property type="project" value="UniProtKB-KW"/>
</dbReference>
<keyword evidence="5" id="KW-0418">Kinase</keyword>
<accession>A0AAV7X791</accession>
<evidence type="ECO:0000256" key="2">
    <source>
        <dbReference type="ARBA" id="ARBA00022553"/>
    </source>
</evidence>
<keyword evidence="3" id="KW-0808">Transferase</keyword>
<dbReference type="GO" id="GO:0006950">
    <property type="term" value="P:response to stress"/>
    <property type="evidence" value="ECO:0007669"/>
    <property type="project" value="UniProtKB-ARBA"/>
</dbReference>
<dbReference type="InterPro" id="IPR000719">
    <property type="entry name" value="Prot_kinase_dom"/>
</dbReference>
<dbReference type="InterPro" id="IPR052468">
    <property type="entry name" value="Dual_spec_MAPK_kinase"/>
</dbReference>
<dbReference type="GO" id="GO:0005524">
    <property type="term" value="F:ATP binding"/>
    <property type="evidence" value="ECO:0007669"/>
    <property type="project" value="UniProtKB-KW"/>
</dbReference>
<comment type="catalytic activity">
    <reaction evidence="10">
        <text>L-seryl-[protein] + ATP = O-phospho-L-seryl-[protein] + ADP + H(+)</text>
        <dbReference type="Rhea" id="RHEA:17989"/>
        <dbReference type="Rhea" id="RHEA-COMP:9863"/>
        <dbReference type="Rhea" id="RHEA-COMP:11604"/>
        <dbReference type="ChEBI" id="CHEBI:15378"/>
        <dbReference type="ChEBI" id="CHEBI:29999"/>
        <dbReference type="ChEBI" id="CHEBI:30616"/>
        <dbReference type="ChEBI" id="CHEBI:83421"/>
        <dbReference type="ChEBI" id="CHEBI:456216"/>
        <dbReference type="EC" id="2.7.12.2"/>
    </reaction>
</comment>
<keyword evidence="1" id="KW-0723">Serine/threonine-protein kinase</keyword>
<comment type="catalytic activity">
    <reaction evidence="12">
        <text>L-tyrosyl-[protein] + ATP = O-phospho-L-tyrosyl-[protein] + ADP + H(+)</text>
        <dbReference type="Rhea" id="RHEA:10596"/>
        <dbReference type="Rhea" id="RHEA-COMP:10136"/>
        <dbReference type="Rhea" id="RHEA-COMP:20101"/>
        <dbReference type="ChEBI" id="CHEBI:15378"/>
        <dbReference type="ChEBI" id="CHEBI:30616"/>
        <dbReference type="ChEBI" id="CHEBI:46858"/>
        <dbReference type="ChEBI" id="CHEBI:61978"/>
        <dbReference type="ChEBI" id="CHEBI:456216"/>
        <dbReference type="EC" id="2.7.12.2"/>
    </reaction>
</comment>
<keyword evidence="6" id="KW-0067">ATP-binding</keyword>
<feature type="region of interest" description="Disordered" evidence="13">
    <location>
        <begin position="384"/>
        <end position="413"/>
    </location>
</feature>
<dbReference type="PANTHER" id="PTHR47238">
    <property type="entry name" value="MITOGEN-ACTIVATED PROTEIN KINASE KINASE 5"/>
    <property type="match status" value="1"/>
</dbReference>
<dbReference type="GO" id="GO:0051239">
    <property type="term" value="P:regulation of multicellular organismal process"/>
    <property type="evidence" value="ECO:0007669"/>
    <property type="project" value="UniProtKB-ARBA"/>
</dbReference>
<keyword evidence="4" id="KW-0547">Nucleotide-binding</keyword>
<dbReference type="GO" id="GO:0030707">
    <property type="term" value="P:follicle cell of egg chamber development"/>
    <property type="evidence" value="ECO:0007669"/>
    <property type="project" value="UniProtKB-ARBA"/>
</dbReference>
<evidence type="ECO:0000256" key="9">
    <source>
        <dbReference type="ARBA" id="ARBA00038999"/>
    </source>
</evidence>
<dbReference type="SMART" id="SM00220">
    <property type="entry name" value="S_TKc"/>
    <property type="match status" value="1"/>
</dbReference>
<comment type="catalytic activity">
    <reaction evidence="11">
        <text>L-threonyl-[protein] + ATP = O-phospho-L-threonyl-[protein] + ADP + H(+)</text>
        <dbReference type="Rhea" id="RHEA:46608"/>
        <dbReference type="Rhea" id="RHEA-COMP:11060"/>
        <dbReference type="Rhea" id="RHEA-COMP:11605"/>
        <dbReference type="ChEBI" id="CHEBI:15378"/>
        <dbReference type="ChEBI" id="CHEBI:30013"/>
        <dbReference type="ChEBI" id="CHEBI:30616"/>
        <dbReference type="ChEBI" id="CHEBI:61977"/>
        <dbReference type="ChEBI" id="CHEBI:456216"/>
        <dbReference type="EC" id="2.7.12.2"/>
    </reaction>
</comment>
<gene>
    <name evidence="15" type="ORF">ONE63_003676</name>
</gene>
<comment type="similarity">
    <text evidence="8">Belongs to the protein kinase superfamily. STE Ser/Thr protein kinase family. MAP kinase kinase subfamily.</text>
</comment>
<dbReference type="GO" id="GO:0043068">
    <property type="term" value="P:positive regulation of programmed cell death"/>
    <property type="evidence" value="ECO:0007669"/>
    <property type="project" value="UniProtKB-ARBA"/>
</dbReference>
<evidence type="ECO:0000256" key="6">
    <source>
        <dbReference type="ARBA" id="ARBA00022840"/>
    </source>
</evidence>
<dbReference type="Gene3D" id="3.30.200.20">
    <property type="entry name" value="Phosphorylase Kinase, domain 1"/>
    <property type="match status" value="1"/>
</dbReference>
<dbReference type="EMBL" id="JAPTSV010000014">
    <property type="protein sequence ID" value="KAJ1520564.1"/>
    <property type="molecule type" value="Genomic_DNA"/>
</dbReference>
<feature type="region of interest" description="Disordered" evidence="13">
    <location>
        <begin position="1"/>
        <end position="73"/>
    </location>
</feature>
<feature type="domain" description="Protein kinase" evidence="14">
    <location>
        <begin position="99"/>
        <end position="359"/>
    </location>
</feature>
<dbReference type="GO" id="GO:0016477">
    <property type="term" value="P:cell migration"/>
    <property type="evidence" value="ECO:0007669"/>
    <property type="project" value="UniProtKB-ARBA"/>
</dbReference>
<dbReference type="GO" id="GO:0004713">
    <property type="term" value="F:protein tyrosine kinase activity"/>
    <property type="evidence" value="ECO:0007669"/>
    <property type="project" value="UniProtKB-KW"/>
</dbReference>
<protein>
    <recommendedName>
        <fullName evidence="9">mitogen-activated protein kinase kinase</fullName>
        <ecNumber evidence="9">2.7.12.2</ecNumber>
    </recommendedName>
</protein>
<dbReference type="CDD" id="cd06618">
    <property type="entry name" value="PKc_MKK7"/>
    <property type="match status" value="1"/>
</dbReference>
<feature type="compositionally biased region" description="Basic and acidic residues" evidence="13">
    <location>
        <begin position="1"/>
        <end position="10"/>
    </location>
</feature>
<name>A0AAV7X791_9NEOP</name>
<proteinExistence type="inferred from homology"/>
<dbReference type="Gene3D" id="1.10.510.10">
    <property type="entry name" value="Transferase(Phosphotransferase) domain 1"/>
    <property type="match status" value="1"/>
</dbReference>
<dbReference type="AlphaFoldDB" id="A0AAV7X791"/>
<dbReference type="Proteomes" id="UP001075354">
    <property type="component" value="Chromosome 14"/>
</dbReference>
<dbReference type="FunFam" id="3.30.200.20:FF:000040">
    <property type="entry name" value="Dual specificity mitogen-activated protein kinase kinase"/>
    <property type="match status" value="1"/>
</dbReference>
<dbReference type="GO" id="GO:0010508">
    <property type="term" value="P:positive regulation of autophagy"/>
    <property type="evidence" value="ECO:0007669"/>
    <property type="project" value="UniProtKB-ARBA"/>
</dbReference>
<sequence>MSTPSLEDKIISLQQRMGTQRGLPLSRPGNDSQSSGRPSRPNRLLPTGTPRSRPNLLPGLQQPPQRSNQEDDTRWQEIIKRSGLLKISGQVYRTQVNDLEHLGELGNGTCGHVVKMLHKPSSVVIAVKQMRRSGNNDENKRITMDIEVVLKSDDCPYIVQCVGCFILEADVWICMELMDTCFDKLLKRLRKPIPEHILGKVTVATVKALDYLKETHGVIHRDVKPSNILLDKRGNVKLCDFGISGRLVDSKAQTRSAGCAAYMAPERIDPPDPTHPDYDIRADVWSLGITLVELATGVFPYSNCLTDFEVLTKVLTSEPPRLPMDQNFSDEFRDFVNCCLTKDYKNRPKYRKLLQHPFITKYETTYVNVAEWYESELNPTQKLSHSSISQVAPPSSNATAATSGSALNSPVRR</sequence>
<dbReference type="GO" id="GO:0004708">
    <property type="term" value="F:MAP kinase kinase activity"/>
    <property type="evidence" value="ECO:0007669"/>
    <property type="project" value="UniProtKB-EC"/>
</dbReference>
<evidence type="ECO:0000256" key="7">
    <source>
        <dbReference type="ARBA" id="ARBA00023137"/>
    </source>
</evidence>
<evidence type="ECO:0000256" key="8">
    <source>
        <dbReference type="ARBA" id="ARBA00038035"/>
    </source>
</evidence>
<keyword evidence="2" id="KW-0597">Phosphoprotein</keyword>
<dbReference type="PROSITE" id="PS50011">
    <property type="entry name" value="PROTEIN_KINASE_DOM"/>
    <property type="match status" value="1"/>
</dbReference>
<evidence type="ECO:0000313" key="15">
    <source>
        <dbReference type="EMBL" id="KAJ1520564.1"/>
    </source>
</evidence>
<reference evidence="15" key="1">
    <citation type="submission" date="2022-12" db="EMBL/GenBank/DDBJ databases">
        <title>Chromosome-level genome assembly of the bean flower thrips Megalurothrips usitatus.</title>
        <authorList>
            <person name="Ma L."/>
            <person name="Liu Q."/>
            <person name="Li H."/>
            <person name="Cai W."/>
        </authorList>
    </citation>
    <scope>NUCLEOTIDE SEQUENCE</scope>
    <source>
        <strain evidence="15">Cailab_2022a</strain>
    </source>
</reference>
<evidence type="ECO:0000256" key="5">
    <source>
        <dbReference type="ARBA" id="ARBA00022777"/>
    </source>
</evidence>
<evidence type="ECO:0000256" key="12">
    <source>
        <dbReference type="ARBA" id="ARBA00051693"/>
    </source>
</evidence>
<evidence type="ECO:0000256" key="13">
    <source>
        <dbReference type="SAM" id="MobiDB-lite"/>
    </source>
</evidence>
<dbReference type="SUPFAM" id="SSF56112">
    <property type="entry name" value="Protein kinase-like (PK-like)"/>
    <property type="match status" value="1"/>
</dbReference>
<dbReference type="FunFam" id="1.10.510.10:FF:000432">
    <property type="entry name" value="mitogen-activated protein kinase kinase 3"/>
    <property type="match status" value="1"/>
</dbReference>
<keyword evidence="7" id="KW-0829">Tyrosine-protein kinase</keyword>
<dbReference type="GO" id="GO:0005829">
    <property type="term" value="C:cytosol"/>
    <property type="evidence" value="ECO:0007669"/>
    <property type="project" value="UniProtKB-ARBA"/>
</dbReference>
<evidence type="ECO:0000256" key="1">
    <source>
        <dbReference type="ARBA" id="ARBA00022527"/>
    </source>
</evidence>
<keyword evidence="16" id="KW-1185">Reference proteome</keyword>
<comment type="caution">
    <text evidence="15">The sequence shown here is derived from an EMBL/GenBank/DDBJ whole genome shotgun (WGS) entry which is preliminary data.</text>
</comment>
<dbReference type="InterPro" id="IPR011009">
    <property type="entry name" value="Kinase-like_dom_sf"/>
</dbReference>
<feature type="compositionally biased region" description="Low complexity" evidence="13">
    <location>
        <begin position="392"/>
        <end position="413"/>
    </location>
</feature>
<dbReference type="InterPro" id="IPR008271">
    <property type="entry name" value="Ser/Thr_kinase_AS"/>
</dbReference>
<evidence type="ECO:0000256" key="11">
    <source>
        <dbReference type="ARBA" id="ARBA00049299"/>
    </source>
</evidence>